<dbReference type="InterPro" id="IPR052715">
    <property type="entry name" value="RAYT_transposase"/>
</dbReference>
<dbReference type="RefSeq" id="WP_186736321.1">
    <property type="nucleotide sequence ID" value="NZ_VFIA01000004.1"/>
</dbReference>
<reference evidence="2 3" key="1">
    <citation type="submission" date="2019-06" db="EMBL/GenBank/DDBJ databases">
        <title>Spirosoma utsteinense sp. nov. isolated from Antarctic ice-free soils.</title>
        <authorList>
            <person name="Tahon G."/>
        </authorList>
    </citation>
    <scope>NUCLEOTIDE SEQUENCE [LARGE SCALE GENOMIC DNA]</scope>
    <source>
        <strain evidence="2 3">LMG 31447</strain>
    </source>
</reference>
<dbReference type="SMART" id="SM01321">
    <property type="entry name" value="Y1_Tnp"/>
    <property type="match status" value="1"/>
</dbReference>
<evidence type="ECO:0000313" key="3">
    <source>
        <dbReference type="Proteomes" id="UP000700732"/>
    </source>
</evidence>
<gene>
    <name evidence="2" type="ORF">FH603_989</name>
</gene>
<dbReference type="PANTHER" id="PTHR36966:SF1">
    <property type="entry name" value="REP-ASSOCIATED TYROSINE TRANSPOSASE"/>
    <property type="match status" value="1"/>
</dbReference>
<protein>
    <submittedName>
        <fullName evidence="2">REP element-mobilizing transposase RayT</fullName>
    </submittedName>
</protein>
<dbReference type="Gene3D" id="3.30.70.1290">
    <property type="entry name" value="Transposase IS200-like"/>
    <property type="match status" value="1"/>
</dbReference>
<evidence type="ECO:0000259" key="1">
    <source>
        <dbReference type="SMART" id="SM01321"/>
    </source>
</evidence>
<keyword evidence="3" id="KW-1185">Reference proteome</keyword>
<comment type="caution">
    <text evidence="2">The sequence shown here is derived from an EMBL/GenBank/DDBJ whole genome shotgun (WGS) entry which is preliminary data.</text>
</comment>
<dbReference type="EMBL" id="VFIA01000004">
    <property type="protein sequence ID" value="MBC3790499.1"/>
    <property type="molecule type" value="Genomic_DNA"/>
</dbReference>
<feature type="domain" description="Transposase IS200-like" evidence="1">
    <location>
        <begin position="23"/>
        <end position="164"/>
    </location>
</feature>
<dbReference type="Proteomes" id="UP000700732">
    <property type="component" value="Unassembled WGS sequence"/>
</dbReference>
<sequence>MQQDKFEGRYRIDSARLAEYDYGSNGMYFITICTQDRERCFGEVIADKSGEWTIQPTIIGQRVIDGWFAIPHYQPSVLLDAFQLMPNHVHGILWICKSDYDDWQPNTFGPQRRNLASIVRGFKSGVKTFATTNGLLFNWQPRYYDRVIRDDDELRRIRHYIDANPSNWNKDRDNKENLYM</sequence>
<dbReference type="InterPro" id="IPR002686">
    <property type="entry name" value="Transposase_17"/>
</dbReference>
<dbReference type="PANTHER" id="PTHR36966">
    <property type="entry name" value="REP-ASSOCIATED TYROSINE TRANSPOSASE"/>
    <property type="match status" value="1"/>
</dbReference>
<accession>A0ABR6W1M2</accession>
<dbReference type="InterPro" id="IPR036515">
    <property type="entry name" value="Transposase_17_sf"/>
</dbReference>
<evidence type="ECO:0000313" key="2">
    <source>
        <dbReference type="EMBL" id="MBC3790499.1"/>
    </source>
</evidence>
<organism evidence="2 3">
    <name type="scientific">Spirosoma utsteinense</name>
    <dbReference type="NCBI Taxonomy" id="2585773"/>
    <lineage>
        <taxon>Bacteria</taxon>
        <taxon>Pseudomonadati</taxon>
        <taxon>Bacteroidota</taxon>
        <taxon>Cytophagia</taxon>
        <taxon>Cytophagales</taxon>
        <taxon>Cytophagaceae</taxon>
        <taxon>Spirosoma</taxon>
    </lineage>
</organism>
<name>A0ABR6W1M2_9BACT</name>
<dbReference type="SUPFAM" id="SSF143422">
    <property type="entry name" value="Transposase IS200-like"/>
    <property type="match status" value="1"/>
</dbReference>
<proteinExistence type="predicted"/>